<feature type="region of interest" description="Disordered" evidence="1">
    <location>
        <begin position="283"/>
        <end position="386"/>
    </location>
</feature>
<dbReference type="Gene3D" id="2.60.40.4370">
    <property type="match status" value="1"/>
</dbReference>
<feature type="compositionally biased region" description="Low complexity" evidence="1">
    <location>
        <begin position="31"/>
        <end position="41"/>
    </location>
</feature>
<keyword evidence="4" id="KW-1185">Reference proteome</keyword>
<reference evidence="3 4" key="1">
    <citation type="submission" date="2018-03" db="EMBL/GenBank/DDBJ databases">
        <authorList>
            <person name="Guldener U."/>
        </authorList>
    </citation>
    <scope>NUCLEOTIDE SEQUENCE [LARGE SCALE GENOMIC DNA]</scope>
    <source>
        <strain evidence="3 4">NBRC100155</strain>
    </source>
</reference>
<feature type="compositionally biased region" description="Basic residues" evidence="1">
    <location>
        <begin position="321"/>
        <end position="331"/>
    </location>
</feature>
<feature type="region of interest" description="Disordered" evidence="1">
    <location>
        <begin position="80"/>
        <end position="138"/>
    </location>
</feature>
<gene>
    <name evidence="3" type="ORF">UTRI_04029_B</name>
</gene>
<dbReference type="Proteomes" id="UP000324022">
    <property type="component" value="Unassembled WGS sequence"/>
</dbReference>
<dbReference type="EMBL" id="OOIN01000015">
    <property type="protein sequence ID" value="SPO26722.1"/>
    <property type="molecule type" value="Genomic_DNA"/>
</dbReference>
<feature type="compositionally biased region" description="Polar residues" evidence="1">
    <location>
        <begin position="201"/>
        <end position="215"/>
    </location>
</feature>
<feature type="region of interest" description="Disordered" evidence="1">
    <location>
        <begin position="1"/>
        <end position="55"/>
    </location>
</feature>
<dbReference type="OrthoDB" id="1877767at2759"/>
<protein>
    <recommendedName>
        <fullName evidence="2">Transcription factor TFIIIC triple barrel domain-containing protein</fullName>
    </recommendedName>
</protein>
<feature type="region of interest" description="Disordered" evidence="1">
    <location>
        <begin position="192"/>
        <end position="215"/>
    </location>
</feature>
<accession>A0A5C3E857</accession>
<feature type="compositionally biased region" description="Low complexity" evidence="1">
    <location>
        <begin position="361"/>
        <end position="375"/>
    </location>
</feature>
<evidence type="ECO:0000259" key="2">
    <source>
        <dbReference type="Pfam" id="PF10419"/>
    </source>
</evidence>
<proteinExistence type="predicted"/>
<evidence type="ECO:0000256" key="1">
    <source>
        <dbReference type="SAM" id="MobiDB-lite"/>
    </source>
</evidence>
<dbReference type="AlphaFoldDB" id="A0A5C3E857"/>
<evidence type="ECO:0000313" key="3">
    <source>
        <dbReference type="EMBL" id="SPO26722.1"/>
    </source>
</evidence>
<dbReference type="Pfam" id="PF10419">
    <property type="entry name" value="TFIIIC_sub6"/>
    <property type="match status" value="1"/>
</dbReference>
<feature type="compositionally biased region" description="Low complexity" evidence="1">
    <location>
        <begin position="95"/>
        <end position="129"/>
    </location>
</feature>
<evidence type="ECO:0000313" key="4">
    <source>
        <dbReference type="Proteomes" id="UP000324022"/>
    </source>
</evidence>
<feature type="compositionally biased region" description="Basic and acidic residues" evidence="1">
    <location>
        <begin position="306"/>
        <end position="320"/>
    </location>
</feature>
<sequence>MTVAAPITDASWHRLPEDTFGAAPSRNTPFDPSSSSHCDPASDPDSDDSGSEWSYEDEQQLITLDLGTDRIARRALLGYSGGLDSADTDQPSLVASGAARTIRATRTTTTSTSNSNTTDAQNTATASSGANGGGSSAHHLGAGKMLSITGLDTRQPLMKIGDSVLRGNRMDMFGSEIVLCDDFDPTRIRGKQHRLHPIPPSTGTETRANVASSTTRTRVLFRPIYDPTARETTGEGSNLEALHSLARSVNPNHIHTATNSTPPTAPEDWGRADAARLASLANLMGDPSTEGTDAQKGVGRGKYKRKEVSPEEQLIRQAERRVRKLAKAHYRQQREEQHHPPEHGQEQPHHSQDPQHENLSQQQTEEQMPDQQVPSHPSPPPPFTHS</sequence>
<dbReference type="InterPro" id="IPR019481">
    <property type="entry name" value="TFIIIC_triple_barrel"/>
</dbReference>
<feature type="compositionally biased region" description="Pro residues" evidence="1">
    <location>
        <begin position="376"/>
        <end position="386"/>
    </location>
</feature>
<feature type="compositionally biased region" description="Basic and acidic residues" evidence="1">
    <location>
        <begin position="332"/>
        <end position="356"/>
    </location>
</feature>
<name>A0A5C3E857_9BASI</name>
<feature type="compositionally biased region" description="Acidic residues" evidence="1">
    <location>
        <begin position="42"/>
        <end position="55"/>
    </location>
</feature>
<feature type="domain" description="Transcription factor TFIIIC triple barrel" evidence="2">
    <location>
        <begin position="56"/>
        <end position="200"/>
    </location>
</feature>
<organism evidence="3 4">
    <name type="scientific">Ustilago trichophora</name>
    <dbReference type="NCBI Taxonomy" id="86804"/>
    <lineage>
        <taxon>Eukaryota</taxon>
        <taxon>Fungi</taxon>
        <taxon>Dikarya</taxon>
        <taxon>Basidiomycota</taxon>
        <taxon>Ustilaginomycotina</taxon>
        <taxon>Ustilaginomycetes</taxon>
        <taxon>Ustilaginales</taxon>
        <taxon>Ustilaginaceae</taxon>
        <taxon>Ustilago</taxon>
    </lineage>
</organism>